<evidence type="ECO:0000256" key="5">
    <source>
        <dbReference type="SAM" id="Coils"/>
    </source>
</evidence>
<evidence type="ECO:0000313" key="10">
    <source>
        <dbReference type="Proteomes" id="UP000694580"/>
    </source>
</evidence>
<dbReference type="SMART" id="SM00273">
    <property type="entry name" value="ENTH"/>
    <property type="match status" value="1"/>
</dbReference>
<dbReference type="GO" id="GO:0030136">
    <property type="term" value="C:clathrin-coated vesicle"/>
    <property type="evidence" value="ECO:0007669"/>
    <property type="project" value="TreeGrafter"/>
</dbReference>
<feature type="coiled-coil region" evidence="5">
    <location>
        <begin position="834"/>
        <end position="870"/>
    </location>
</feature>
<name>A0AAY4E372_9TELE</name>
<dbReference type="SMART" id="SM00307">
    <property type="entry name" value="ILWEQ"/>
    <property type="match status" value="1"/>
</dbReference>
<dbReference type="Pfam" id="PF01608">
    <property type="entry name" value="I_LWEQ"/>
    <property type="match status" value="1"/>
</dbReference>
<evidence type="ECO:0000259" key="8">
    <source>
        <dbReference type="PROSITE" id="PS50945"/>
    </source>
</evidence>
<keyword evidence="7" id="KW-0472">Membrane</keyword>
<dbReference type="Gene3D" id="1.25.40.90">
    <property type="match status" value="1"/>
</dbReference>
<protein>
    <recommendedName>
        <fullName evidence="8">I/LWEQ domain-containing protein</fullName>
    </recommendedName>
</protein>
<dbReference type="GO" id="GO:0048268">
    <property type="term" value="P:clathrin coat assembly"/>
    <property type="evidence" value="ECO:0007669"/>
    <property type="project" value="TreeGrafter"/>
</dbReference>
<dbReference type="GO" id="GO:0007015">
    <property type="term" value="P:actin filament organization"/>
    <property type="evidence" value="ECO:0007669"/>
    <property type="project" value="TreeGrafter"/>
</dbReference>
<dbReference type="GO" id="GO:0080025">
    <property type="term" value="F:phosphatidylinositol-3,5-bisphosphate binding"/>
    <property type="evidence" value="ECO:0007669"/>
    <property type="project" value="TreeGrafter"/>
</dbReference>
<keyword evidence="10" id="KW-1185">Reference proteome</keyword>
<evidence type="ECO:0000256" key="2">
    <source>
        <dbReference type="ARBA" id="ARBA00010135"/>
    </source>
</evidence>
<feature type="compositionally biased region" description="Acidic residues" evidence="6">
    <location>
        <begin position="306"/>
        <end position="320"/>
    </location>
</feature>
<keyword evidence="7" id="KW-1133">Transmembrane helix</keyword>
<evidence type="ECO:0000256" key="4">
    <source>
        <dbReference type="ARBA" id="ARBA00023203"/>
    </source>
</evidence>
<feature type="region of interest" description="Disordered" evidence="6">
    <location>
        <begin position="306"/>
        <end position="355"/>
    </location>
</feature>
<dbReference type="GO" id="GO:0006897">
    <property type="term" value="P:endocytosis"/>
    <property type="evidence" value="ECO:0007669"/>
    <property type="project" value="InterPro"/>
</dbReference>
<sequence length="918" mass="103048">MKCNQVQILIMTNINKIYVKYTIYEFYISLEFFFFYIFFSLSLLLQLSSISKAINSTETPVKEKHARRIILGTHREKGAYTFWSYALGIPLHSSAILSWKFCHVLHKILRDGHQNSLQDCMRHRSSIAENGVMWVSVWRGALPRGPAGFPVPGRLRVQMKRPLETFPGPPRFQLTVEVFDYMDVELRLAEAVLRQLNTSIAISTLSSGQCRLAPLIQVVQDCSHLYHYTVKLLFKLHACLPADTLQGHRDRFHDQFHSLKTFFNRARDMMYFKRLIQIPRLPDSPPNFLRASALAEHVKPMVVIPDEEEPEEQEDDDPEPLIDVTEAPPTGAAPPQVPAAGEPGAHVEFSTPTAGRRPFQDLVSFTPRDHVLALSAEKAQATELRYNKLKEKHAELVSNHAELLRKVRVLENSLFFFFYYINAGLQLNSSLAALQAEKERLLRNASEKEAELSSLRQAHQLKESSLLQEKERSSRELGELQGKLQEKLGREQQLQQKLLEEQFSLLLGAVSEAENIVQDAAAKLDDPLHIRCTSSPDYLVSRAEVTLGSIDKVKVDASALLRALTQFSHLTADTIINGSATAHMAPTDHADRLTENCRSCATQCLEFLKHLKSKATLRSADPAAVRLVELRPKGMDVGKDELGDMVEKEMASTSAAIEEAVRRIDEMMNQARQDTEGVKLEVNERILNSCTDLMKAIRMLVLASTDLQKEIVESGRGAATVREFYARNSRWTEGLISASKAVGWGATQLVDSADKVVLHMGKYEELIVCSHEIAASTAQLVAASKVKADRNSKKLTTLQQASRHVNEMTAKVVASTKSGQDQVEDKDEMDFSGMSLIKLKKEEMESQVKVLELETMLDNERLRLGELRKKHYEIAGVPLEQGSQDNGLQAASPKVSKPPLMKKPPLANKPAVPPKKTW</sequence>
<dbReference type="GO" id="GO:0043325">
    <property type="term" value="F:phosphatidylinositol-3,4-bisphosphate binding"/>
    <property type="evidence" value="ECO:0007669"/>
    <property type="project" value="TreeGrafter"/>
</dbReference>
<dbReference type="InterPro" id="IPR013809">
    <property type="entry name" value="ENTH"/>
</dbReference>
<feature type="domain" description="I/LWEQ" evidence="8">
    <location>
        <begin position="634"/>
        <end position="875"/>
    </location>
</feature>
<dbReference type="InterPro" id="IPR011417">
    <property type="entry name" value="ANTH_dom"/>
</dbReference>
<keyword evidence="3" id="KW-0963">Cytoplasm</keyword>
<dbReference type="FunFam" id="1.20.1410.10:FF:000002">
    <property type="entry name" value="Huntingtin interacting protein 1"/>
    <property type="match status" value="1"/>
</dbReference>
<reference evidence="9" key="3">
    <citation type="submission" date="2025-09" db="UniProtKB">
        <authorList>
            <consortium name="Ensembl"/>
        </authorList>
    </citation>
    <scope>IDENTIFICATION</scope>
</reference>
<reference evidence="9" key="2">
    <citation type="submission" date="2025-08" db="UniProtKB">
        <authorList>
            <consortium name="Ensembl"/>
        </authorList>
    </citation>
    <scope>IDENTIFICATION</scope>
</reference>
<dbReference type="PANTHER" id="PTHR10407:SF10">
    <property type="entry name" value="HUNTINGTIN-INTERACTING PROTEIN 1-RELATED PROTEIN"/>
    <property type="match status" value="1"/>
</dbReference>
<dbReference type="InterPro" id="IPR030224">
    <property type="entry name" value="Sla2_fam"/>
</dbReference>
<dbReference type="GO" id="GO:0032051">
    <property type="term" value="F:clathrin light chain binding"/>
    <property type="evidence" value="ECO:0007669"/>
    <property type="project" value="TreeGrafter"/>
</dbReference>
<keyword evidence="5" id="KW-0175">Coiled coil</keyword>
<keyword evidence="4" id="KW-0009">Actin-binding</keyword>
<feature type="transmembrane region" description="Helical" evidence="7">
    <location>
        <begin position="21"/>
        <end position="45"/>
    </location>
</feature>
<accession>A0AAY4E372</accession>
<organism evidence="9 10">
    <name type="scientific">Denticeps clupeoides</name>
    <name type="common">denticle herring</name>
    <dbReference type="NCBI Taxonomy" id="299321"/>
    <lineage>
        <taxon>Eukaryota</taxon>
        <taxon>Metazoa</taxon>
        <taxon>Chordata</taxon>
        <taxon>Craniata</taxon>
        <taxon>Vertebrata</taxon>
        <taxon>Euteleostomi</taxon>
        <taxon>Actinopterygii</taxon>
        <taxon>Neopterygii</taxon>
        <taxon>Teleostei</taxon>
        <taxon>Clupei</taxon>
        <taxon>Clupeiformes</taxon>
        <taxon>Denticipitoidei</taxon>
        <taxon>Denticipitidae</taxon>
        <taxon>Denticeps</taxon>
    </lineage>
</organism>
<evidence type="ECO:0000256" key="7">
    <source>
        <dbReference type="SAM" id="Phobius"/>
    </source>
</evidence>
<dbReference type="GO" id="GO:0030864">
    <property type="term" value="C:cortical actin cytoskeleton"/>
    <property type="evidence" value="ECO:0007669"/>
    <property type="project" value="TreeGrafter"/>
</dbReference>
<dbReference type="SUPFAM" id="SSF109885">
    <property type="entry name" value="I/LWEQ domain"/>
    <property type="match status" value="1"/>
</dbReference>
<dbReference type="PROSITE" id="PS50945">
    <property type="entry name" value="I_LWEQ"/>
    <property type="match status" value="1"/>
</dbReference>
<reference evidence="9 10" key="1">
    <citation type="submission" date="2020-06" db="EMBL/GenBank/DDBJ databases">
        <authorList>
            <consortium name="Wellcome Sanger Institute Data Sharing"/>
        </authorList>
    </citation>
    <scope>NUCLEOTIDE SEQUENCE [LARGE SCALE GENOMIC DNA]</scope>
</reference>
<dbReference type="SUPFAM" id="SSF48464">
    <property type="entry name" value="ENTH/VHS domain"/>
    <property type="match status" value="1"/>
</dbReference>
<dbReference type="GeneTree" id="ENSGT00940000153594"/>
<evidence type="ECO:0000256" key="3">
    <source>
        <dbReference type="ARBA" id="ARBA00022490"/>
    </source>
</evidence>
<proteinExistence type="inferred from homology"/>
<dbReference type="GO" id="GO:0035615">
    <property type="term" value="F:clathrin adaptor activity"/>
    <property type="evidence" value="ECO:0007669"/>
    <property type="project" value="TreeGrafter"/>
</dbReference>
<feature type="coiled-coil region" evidence="5">
    <location>
        <begin position="431"/>
        <end position="497"/>
    </location>
</feature>
<comment type="subcellular location">
    <subcellularLocation>
        <location evidence="1">Cytoplasm</location>
    </subcellularLocation>
</comment>
<evidence type="ECO:0000256" key="1">
    <source>
        <dbReference type="ARBA" id="ARBA00004496"/>
    </source>
</evidence>
<feature type="region of interest" description="Disordered" evidence="6">
    <location>
        <begin position="876"/>
        <end position="918"/>
    </location>
</feature>
<dbReference type="InterPro" id="IPR002558">
    <property type="entry name" value="ILWEQ_dom"/>
</dbReference>
<dbReference type="GO" id="GO:0051015">
    <property type="term" value="F:actin filament binding"/>
    <property type="evidence" value="ECO:0007669"/>
    <property type="project" value="TreeGrafter"/>
</dbReference>
<dbReference type="Gene3D" id="1.20.1410.10">
    <property type="entry name" value="I/LWEQ domain"/>
    <property type="match status" value="1"/>
</dbReference>
<dbReference type="Proteomes" id="UP000694580">
    <property type="component" value="Chromosome 11"/>
</dbReference>
<dbReference type="Pfam" id="PF07651">
    <property type="entry name" value="ANTH"/>
    <property type="match status" value="2"/>
</dbReference>
<gene>
    <name evidence="9" type="primary">hip1rb</name>
</gene>
<dbReference type="AlphaFoldDB" id="A0AAY4E372"/>
<dbReference type="InterPro" id="IPR008942">
    <property type="entry name" value="ENTH_VHS"/>
</dbReference>
<dbReference type="Ensembl" id="ENSDCDT00010061767.1">
    <property type="protein sequence ID" value="ENSDCDP00010051316.1"/>
    <property type="gene ID" value="ENSDCDG00010030158.1"/>
</dbReference>
<dbReference type="PANTHER" id="PTHR10407">
    <property type="entry name" value="HUNTINGTIN INTERACTING PROTEIN 1"/>
    <property type="match status" value="1"/>
</dbReference>
<dbReference type="InterPro" id="IPR035964">
    <property type="entry name" value="I/LWEQ_dom_sf"/>
</dbReference>
<keyword evidence="7" id="KW-0812">Transmembrane</keyword>
<evidence type="ECO:0000256" key="6">
    <source>
        <dbReference type="SAM" id="MobiDB-lite"/>
    </source>
</evidence>
<comment type="similarity">
    <text evidence="2">Belongs to the SLA2 family.</text>
</comment>
<feature type="coiled-coil region" evidence="5">
    <location>
        <begin position="372"/>
        <end position="406"/>
    </location>
</feature>
<evidence type="ECO:0000313" key="9">
    <source>
        <dbReference type="Ensembl" id="ENSDCDP00010051316.1"/>
    </source>
</evidence>